<feature type="transmembrane region" description="Helical" evidence="1">
    <location>
        <begin position="40"/>
        <end position="57"/>
    </location>
</feature>
<dbReference type="Pfam" id="PF04020">
    <property type="entry name" value="Phage_holin_4_2"/>
    <property type="match status" value="1"/>
</dbReference>
<dbReference type="RefSeq" id="WP_126619427.1">
    <property type="nucleotide sequence ID" value="NZ_CP034563.1"/>
</dbReference>
<gene>
    <name evidence="2" type="ORF">EI427_22925</name>
</gene>
<keyword evidence="1" id="KW-1133">Transmembrane helix</keyword>
<name>A0A3Q9FQ98_9BACT</name>
<sequence>MKDFIVRMLVSAIAVWACAGFFEWVAPTSGVVVTDYTTAIWAALAIGFMNAIIKPILTILTLPITVFTLGLFLLVINALMFYWSGELIDGFSTGGLMMSLIFSFVYSTVLTFLDTLFGVRRD</sequence>
<dbReference type="PANTHER" id="PTHR37309">
    <property type="entry name" value="SLR0284 PROTEIN"/>
    <property type="match status" value="1"/>
</dbReference>
<keyword evidence="1" id="KW-0472">Membrane</keyword>
<keyword evidence="3" id="KW-1185">Reference proteome</keyword>
<feature type="transmembrane region" description="Helical" evidence="1">
    <location>
        <begin position="64"/>
        <end position="84"/>
    </location>
</feature>
<feature type="transmembrane region" description="Helical" evidence="1">
    <location>
        <begin position="96"/>
        <end position="119"/>
    </location>
</feature>
<evidence type="ECO:0000256" key="1">
    <source>
        <dbReference type="SAM" id="Phobius"/>
    </source>
</evidence>
<protein>
    <submittedName>
        <fullName evidence="2">Phage holin family protein</fullName>
    </submittedName>
</protein>
<dbReference type="EMBL" id="CP034563">
    <property type="protein sequence ID" value="AZQ65072.1"/>
    <property type="molecule type" value="Genomic_DNA"/>
</dbReference>
<dbReference type="AlphaFoldDB" id="A0A3Q9FQ98"/>
<dbReference type="PANTHER" id="PTHR37309:SF1">
    <property type="entry name" value="SLR0284 PROTEIN"/>
    <property type="match status" value="1"/>
</dbReference>
<evidence type="ECO:0000313" key="2">
    <source>
        <dbReference type="EMBL" id="AZQ65072.1"/>
    </source>
</evidence>
<proteinExistence type="predicted"/>
<keyword evidence="1" id="KW-0812">Transmembrane</keyword>
<dbReference type="InterPro" id="IPR007165">
    <property type="entry name" value="Phage_holin_4_2"/>
</dbReference>
<reference evidence="2 3" key="1">
    <citation type="submission" date="2018-12" db="EMBL/GenBank/DDBJ databases">
        <title>Flammeovirga pectinis sp. nov., isolated from the gut of the Korean scallop, Patinopecten yessoensis.</title>
        <authorList>
            <person name="Bae J.-W."/>
            <person name="Jeong Y.-S."/>
            <person name="Kang W."/>
        </authorList>
    </citation>
    <scope>NUCLEOTIDE SEQUENCE [LARGE SCALE GENOMIC DNA]</scope>
    <source>
        <strain evidence="2 3">L12M1</strain>
    </source>
</reference>
<organism evidence="2 3">
    <name type="scientific">Flammeovirga pectinis</name>
    <dbReference type="NCBI Taxonomy" id="2494373"/>
    <lineage>
        <taxon>Bacteria</taxon>
        <taxon>Pseudomonadati</taxon>
        <taxon>Bacteroidota</taxon>
        <taxon>Cytophagia</taxon>
        <taxon>Cytophagales</taxon>
        <taxon>Flammeovirgaceae</taxon>
        <taxon>Flammeovirga</taxon>
    </lineage>
</organism>
<dbReference type="KEGG" id="fll:EI427_22925"/>
<accession>A0A3Q9FQ98</accession>
<dbReference type="OrthoDB" id="6402664at2"/>
<evidence type="ECO:0000313" key="3">
    <source>
        <dbReference type="Proteomes" id="UP000267268"/>
    </source>
</evidence>
<dbReference type="Proteomes" id="UP000267268">
    <property type="component" value="Chromosome 2"/>
</dbReference>